<proteinExistence type="predicted"/>
<protein>
    <submittedName>
        <fullName evidence="3">Uncharacterized protein</fullName>
    </submittedName>
</protein>
<feature type="chain" id="PRO_5040840742" evidence="2">
    <location>
        <begin position="18"/>
        <end position="277"/>
    </location>
</feature>
<accession>A0A9W8U7I3</accession>
<evidence type="ECO:0000313" key="3">
    <source>
        <dbReference type="EMBL" id="KAJ4007800.1"/>
    </source>
</evidence>
<keyword evidence="4" id="KW-1185">Reference proteome</keyword>
<sequence length="277" mass="28888">MSRLLLLAMAATSTTEGLSASATDTATLTQEETTTAFVPSDTTTSANGETTTLSSASDTTLEISLSSTEAAAVETTTGASADTTGISTQFSTETTFSTMATSTIAETTTQAEVANPLQTVKLVAVGSIDPALAFSGSLGFSSLETISSLQFYMTFTSDVSSDQLFTVHKETGEVKALNGPSNAAGMRGSYHYFPGSGNPFGAAMIQSPGAPALNCRIQSGSGYQYLQCLFGTTQIADFWTCKQPLLLVFPGYDLTRCYMDGNTHTGYKIPIVTVTTV</sequence>
<dbReference type="AlphaFoldDB" id="A0A9W8U7I3"/>
<name>A0A9W8U7I3_9HYPO</name>
<reference evidence="3" key="1">
    <citation type="submission" date="2022-10" db="EMBL/GenBank/DDBJ databases">
        <title>Fusarium specimens isolated from Avocado Roots.</title>
        <authorList>
            <person name="Stajich J."/>
            <person name="Roper C."/>
            <person name="Heimlech-Rivalta G."/>
        </authorList>
    </citation>
    <scope>NUCLEOTIDE SEQUENCE</scope>
    <source>
        <strain evidence="3">CF00143</strain>
    </source>
</reference>
<dbReference type="Proteomes" id="UP001152130">
    <property type="component" value="Unassembled WGS sequence"/>
</dbReference>
<evidence type="ECO:0000256" key="2">
    <source>
        <dbReference type="SAM" id="SignalP"/>
    </source>
</evidence>
<comment type="caution">
    <text evidence="3">The sequence shown here is derived from an EMBL/GenBank/DDBJ whole genome shotgun (WGS) entry which is preliminary data.</text>
</comment>
<keyword evidence="2" id="KW-0732">Signal</keyword>
<organism evidence="3 4">
    <name type="scientific">Fusarium irregulare</name>
    <dbReference type="NCBI Taxonomy" id="2494466"/>
    <lineage>
        <taxon>Eukaryota</taxon>
        <taxon>Fungi</taxon>
        <taxon>Dikarya</taxon>
        <taxon>Ascomycota</taxon>
        <taxon>Pezizomycotina</taxon>
        <taxon>Sordariomycetes</taxon>
        <taxon>Hypocreomycetidae</taxon>
        <taxon>Hypocreales</taxon>
        <taxon>Nectriaceae</taxon>
        <taxon>Fusarium</taxon>
        <taxon>Fusarium incarnatum-equiseti species complex</taxon>
    </lineage>
</organism>
<dbReference type="EMBL" id="JAPDHF010000016">
    <property type="protein sequence ID" value="KAJ4007800.1"/>
    <property type="molecule type" value="Genomic_DNA"/>
</dbReference>
<feature type="compositionally biased region" description="Polar residues" evidence="1">
    <location>
        <begin position="40"/>
        <end position="49"/>
    </location>
</feature>
<feature type="signal peptide" evidence="2">
    <location>
        <begin position="1"/>
        <end position="17"/>
    </location>
</feature>
<evidence type="ECO:0000256" key="1">
    <source>
        <dbReference type="SAM" id="MobiDB-lite"/>
    </source>
</evidence>
<feature type="region of interest" description="Disordered" evidence="1">
    <location>
        <begin position="39"/>
        <end position="58"/>
    </location>
</feature>
<evidence type="ECO:0000313" key="4">
    <source>
        <dbReference type="Proteomes" id="UP001152130"/>
    </source>
</evidence>
<gene>
    <name evidence="3" type="ORF">NW766_009605</name>
</gene>